<sequence>KRKRTQPKHLNSFHLETITGEENNIYALTPVDYWKKNLYFPIIDGIIINLKKRFSEESLSMASSIDSFLNLNLKGSSFFVNHYKDVMNISEDTLKAEIMVFKNCLPANFTFDDIKKNIVKVTYPNLYKLIQACFKR</sequence>
<dbReference type="Proteomes" id="UP000478052">
    <property type="component" value="Unassembled WGS sequence"/>
</dbReference>
<protein>
    <submittedName>
        <fullName evidence="1">Uncharacterized protein</fullName>
    </submittedName>
</protein>
<comment type="caution">
    <text evidence="1">The sequence shown here is derived from an EMBL/GenBank/DDBJ whole genome shotgun (WGS) entry which is preliminary data.</text>
</comment>
<evidence type="ECO:0000313" key="1">
    <source>
        <dbReference type="EMBL" id="KAF0753087.1"/>
    </source>
</evidence>
<name>A0A6G0YCM5_APHCR</name>
<organism evidence="1 2">
    <name type="scientific">Aphis craccivora</name>
    <name type="common">Cowpea aphid</name>
    <dbReference type="NCBI Taxonomy" id="307492"/>
    <lineage>
        <taxon>Eukaryota</taxon>
        <taxon>Metazoa</taxon>
        <taxon>Ecdysozoa</taxon>
        <taxon>Arthropoda</taxon>
        <taxon>Hexapoda</taxon>
        <taxon>Insecta</taxon>
        <taxon>Pterygota</taxon>
        <taxon>Neoptera</taxon>
        <taxon>Paraneoptera</taxon>
        <taxon>Hemiptera</taxon>
        <taxon>Sternorrhyncha</taxon>
        <taxon>Aphidomorpha</taxon>
        <taxon>Aphidoidea</taxon>
        <taxon>Aphididae</taxon>
        <taxon>Aphidini</taxon>
        <taxon>Aphis</taxon>
        <taxon>Aphis</taxon>
    </lineage>
</organism>
<dbReference type="AlphaFoldDB" id="A0A6G0YCM5"/>
<accession>A0A6G0YCM5</accession>
<reference evidence="1 2" key="1">
    <citation type="submission" date="2019-08" db="EMBL/GenBank/DDBJ databases">
        <title>Whole genome of Aphis craccivora.</title>
        <authorList>
            <person name="Voronova N.V."/>
            <person name="Shulinski R.S."/>
            <person name="Bandarenka Y.V."/>
            <person name="Zhorov D.G."/>
            <person name="Warner D."/>
        </authorList>
    </citation>
    <scope>NUCLEOTIDE SEQUENCE [LARGE SCALE GENOMIC DNA]</scope>
    <source>
        <strain evidence="1">180601</strain>
        <tissue evidence="1">Whole Body</tissue>
    </source>
</reference>
<gene>
    <name evidence="1" type="ORF">FWK35_00020259</name>
</gene>
<dbReference type="EMBL" id="VUJU01004841">
    <property type="protein sequence ID" value="KAF0753087.1"/>
    <property type="molecule type" value="Genomic_DNA"/>
</dbReference>
<keyword evidence="2" id="KW-1185">Reference proteome</keyword>
<dbReference type="OrthoDB" id="6626948at2759"/>
<proteinExistence type="predicted"/>
<evidence type="ECO:0000313" key="2">
    <source>
        <dbReference type="Proteomes" id="UP000478052"/>
    </source>
</evidence>
<feature type="non-terminal residue" evidence="1">
    <location>
        <position position="1"/>
    </location>
</feature>